<reference evidence="1 2" key="1">
    <citation type="submission" date="2016-11" db="EMBL/GenBank/DDBJ databases">
        <authorList>
            <person name="Varghese N."/>
            <person name="Submissions S."/>
        </authorList>
    </citation>
    <scope>NUCLEOTIDE SEQUENCE [LARGE SCALE GENOMIC DNA]</scope>
    <source>
        <strain evidence="1 2">VTM4R57</strain>
    </source>
</reference>
<dbReference type="Gene3D" id="3.40.50.12780">
    <property type="entry name" value="N-terminal domain of ligase-like"/>
    <property type="match status" value="1"/>
</dbReference>
<protein>
    <submittedName>
        <fullName evidence="1">Phenylacetate-CoA ligase</fullName>
    </submittedName>
</protein>
<accession>A0ABD7M7V2</accession>
<comment type="caution">
    <text evidence="1">The sequence shown here is derived from an EMBL/GenBank/DDBJ whole genome shotgun (WGS) entry which is preliminary data.</text>
</comment>
<dbReference type="PANTHER" id="PTHR36932">
    <property type="entry name" value="CAPSULAR POLYSACCHARIDE BIOSYNTHESIS PROTEIN"/>
    <property type="match status" value="1"/>
</dbReference>
<evidence type="ECO:0000313" key="2">
    <source>
        <dbReference type="Proteomes" id="UP000184253"/>
    </source>
</evidence>
<name>A0ABD7M7V2_MICLU</name>
<dbReference type="RefSeq" id="WP_144081969.1">
    <property type="nucleotide sequence ID" value="NZ_FRCE01000006.1"/>
</dbReference>
<proteinExistence type="predicted"/>
<gene>
    <name evidence="1" type="ORF">SAMN04487849_10659</name>
</gene>
<dbReference type="EMBL" id="FRCE01000006">
    <property type="protein sequence ID" value="SHL59827.1"/>
    <property type="molecule type" value="Genomic_DNA"/>
</dbReference>
<dbReference type="AlphaFoldDB" id="A0ABD7M7V2"/>
<dbReference type="SUPFAM" id="SSF56801">
    <property type="entry name" value="Acetyl-CoA synthetase-like"/>
    <property type="match status" value="1"/>
</dbReference>
<dbReference type="PANTHER" id="PTHR36932:SF1">
    <property type="entry name" value="CAPSULAR POLYSACCHARIDE BIOSYNTHESIS PROTEIN"/>
    <property type="match status" value="1"/>
</dbReference>
<evidence type="ECO:0000313" key="1">
    <source>
        <dbReference type="EMBL" id="SHL59827.1"/>
    </source>
</evidence>
<dbReference type="Proteomes" id="UP000184253">
    <property type="component" value="Unassembled WGS sequence"/>
</dbReference>
<dbReference type="InterPro" id="IPR053158">
    <property type="entry name" value="CapK_Type1_Caps_Biosynth"/>
</dbReference>
<sequence>MKSALRRMAARALTKGSFDDIESEILAALEQPAGAAEPQLIDRIVEHAVRNVPFYNRHSAQASSLEDLPVVDKLMVKSGIEDFLRAGVDRSQLVSRTTSGSTGIPLTVYLDRSRARRNQAGVAASLTYAGADPFAPIVRARQWGRISARSRAVQILREHYPAHADRFDPADIAPLKAWVQKRKDVMFLGYPSYLEMVMRTLEAEGARFAPGNVRTLISAAEAPTPYFFAAARRLFGVQAYARYSSMEMGAMSISDRDDWSAYKFDTSSYHVEILQEDTDEPAAAGELGRLVVSDLHNLAMPLLRYDTGDMARFKVDDQGRAIRNTIVDLHGRRLDVLVGGTAAAPRKLHALAIWGPAAQISELRQFQLRQHDIGRFTWLLNAEPSAEIEGTLRRALDERVGDVVECRFEYVDEMPVLASGKRKFFVSDIDDPSALVDGSR</sequence>
<dbReference type="GO" id="GO:0016874">
    <property type="term" value="F:ligase activity"/>
    <property type="evidence" value="ECO:0007669"/>
    <property type="project" value="UniProtKB-KW"/>
</dbReference>
<organism evidence="1 2">
    <name type="scientific">Micrococcus luteus</name>
    <name type="common">Micrococcus lysodeikticus</name>
    <dbReference type="NCBI Taxonomy" id="1270"/>
    <lineage>
        <taxon>Bacteria</taxon>
        <taxon>Bacillati</taxon>
        <taxon>Actinomycetota</taxon>
        <taxon>Actinomycetes</taxon>
        <taxon>Micrococcales</taxon>
        <taxon>Micrococcaceae</taxon>
        <taxon>Micrococcus</taxon>
    </lineage>
</organism>
<dbReference type="InterPro" id="IPR042099">
    <property type="entry name" value="ANL_N_sf"/>
</dbReference>
<keyword evidence="1" id="KW-0436">Ligase</keyword>